<reference evidence="5" key="1">
    <citation type="submission" date="2023-01" db="EMBL/GenBank/DDBJ databases">
        <title>Whole genome sequence of Paucibacter sp. S2-9 isolated from pond sediment.</title>
        <authorList>
            <person name="Jung J.Y."/>
        </authorList>
    </citation>
    <scope>NUCLEOTIDE SEQUENCE</scope>
    <source>
        <strain evidence="5">S2-9</strain>
    </source>
</reference>
<dbReference type="AlphaFoldDB" id="A0AA95NG57"/>
<dbReference type="Pfam" id="PF00106">
    <property type="entry name" value="adh_short"/>
    <property type="match status" value="1"/>
</dbReference>
<dbReference type="Gene3D" id="3.40.50.720">
    <property type="entry name" value="NAD(P)-binding Rossmann-like Domain"/>
    <property type="match status" value="1"/>
</dbReference>
<dbReference type="CDD" id="cd05374">
    <property type="entry name" value="17beta-HSD-like_SDR_c"/>
    <property type="match status" value="1"/>
</dbReference>
<keyword evidence="6" id="KW-1185">Reference proteome</keyword>
<dbReference type="InterPro" id="IPR057326">
    <property type="entry name" value="KR_dom"/>
</dbReference>
<feature type="domain" description="Ketoreductase" evidence="4">
    <location>
        <begin position="3"/>
        <end position="179"/>
    </location>
</feature>
<keyword evidence="2" id="KW-0560">Oxidoreductase</keyword>
<organism evidence="5 6">
    <name type="scientific">Paucibacter sediminis</name>
    <dbReference type="NCBI Taxonomy" id="3019553"/>
    <lineage>
        <taxon>Bacteria</taxon>
        <taxon>Pseudomonadati</taxon>
        <taxon>Pseudomonadota</taxon>
        <taxon>Betaproteobacteria</taxon>
        <taxon>Burkholderiales</taxon>
        <taxon>Sphaerotilaceae</taxon>
        <taxon>Roseateles</taxon>
    </lineage>
</organism>
<dbReference type="PANTHER" id="PTHR43976:SF16">
    <property type="entry name" value="SHORT-CHAIN DEHYDROGENASE_REDUCTASE FAMILY PROTEIN"/>
    <property type="match status" value="1"/>
</dbReference>
<dbReference type="InterPro" id="IPR036291">
    <property type="entry name" value="NAD(P)-bd_dom_sf"/>
</dbReference>
<dbReference type="Proteomes" id="UP001177769">
    <property type="component" value="Chromosome"/>
</dbReference>
<dbReference type="EMBL" id="CP116346">
    <property type="protein sequence ID" value="WIT12317.1"/>
    <property type="molecule type" value="Genomic_DNA"/>
</dbReference>
<evidence type="ECO:0000313" key="5">
    <source>
        <dbReference type="EMBL" id="WIT12317.1"/>
    </source>
</evidence>
<dbReference type="GO" id="GO:0016491">
    <property type="term" value="F:oxidoreductase activity"/>
    <property type="evidence" value="ECO:0007669"/>
    <property type="project" value="UniProtKB-KW"/>
</dbReference>
<protein>
    <submittedName>
        <fullName evidence="5">SDR family NAD(P)-dependent oxidoreductase</fullName>
    </submittedName>
</protein>
<dbReference type="RefSeq" id="WP_285233415.1">
    <property type="nucleotide sequence ID" value="NZ_CP116346.1"/>
</dbReference>
<gene>
    <name evidence="5" type="ORF">PFX98_01555</name>
</gene>
<dbReference type="InterPro" id="IPR051911">
    <property type="entry name" value="SDR_oxidoreductase"/>
</dbReference>
<comment type="similarity">
    <text evidence="1 3">Belongs to the short-chain dehydrogenases/reductases (SDR) family.</text>
</comment>
<dbReference type="SMART" id="SM00822">
    <property type="entry name" value="PKS_KR"/>
    <property type="match status" value="1"/>
</dbReference>
<sequence>MTQVWLITGSGSGLGRHIAEAALAAGHCVLATAREVRALDALVERYGPRVRTAALDVRDEAQGVAAVRAAIAAFGRLDVLVNNAGYGDARPFEQIPSEDFRAVVETCLFGVVNLSRAALPLMRAQRSGHIIQISSVGGRITRPGNSSYFAAKWAVGGFTECLAQEAAPFGVAVTALEPGGMQTNWGKRAHGQGVALLPDYEPSVGAFNRMLEDYWGHENGDPAKVAQVVLKLAAAAQLPPHILLGSDAFAYARQAEQERAELADRWQALSVSIDRAASGPVPELAGLADPGPT</sequence>
<evidence type="ECO:0000313" key="6">
    <source>
        <dbReference type="Proteomes" id="UP001177769"/>
    </source>
</evidence>
<evidence type="ECO:0000256" key="1">
    <source>
        <dbReference type="ARBA" id="ARBA00006484"/>
    </source>
</evidence>
<evidence type="ECO:0000259" key="4">
    <source>
        <dbReference type="SMART" id="SM00822"/>
    </source>
</evidence>
<dbReference type="PRINTS" id="PR00080">
    <property type="entry name" value="SDRFAMILY"/>
</dbReference>
<name>A0AA95NG57_9BURK</name>
<dbReference type="InterPro" id="IPR002347">
    <property type="entry name" value="SDR_fam"/>
</dbReference>
<evidence type="ECO:0000256" key="2">
    <source>
        <dbReference type="ARBA" id="ARBA00023002"/>
    </source>
</evidence>
<dbReference type="KEGG" id="pais:PFX98_01555"/>
<dbReference type="SUPFAM" id="SSF51735">
    <property type="entry name" value="NAD(P)-binding Rossmann-fold domains"/>
    <property type="match status" value="1"/>
</dbReference>
<dbReference type="PANTHER" id="PTHR43976">
    <property type="entry name" value="SHORT CHAIN DEHYDROGENASE"/>
    <property type="match status" value="1"/>
</dbReference>
<evidence type="ECO:0000256" key="3">
    <source>
        <dbReference type="RuleBase" id="RU000363"/>
    </source>
</evidence>
<proteinExistence type="inferred from homology"/>
<accession>A0AA95NG57</accession>
<dbReference type="PRINTS" id="PR00081">
    <property type="entry name" value="GDHRDH"/>
</dbReference>